<gene>
    <name evidence="1" type="ORF">LMG28138_06089</name>
</gene>
<dbReference type="Proteomes" id="UP000494115">
    <property type="component" value="Unassembled WGS sequence"/>
</dbReference>
<dbReference type="Pfam" id="PF04365">
    <property type="entry name" value="BrnT_toxin"/>
    <property type="match status" value="1"/>
</dbReference>
<proteinExistence type="predicted"/>
<dbReference type="Gene3D" id="3.10.450.530">
    <property type="entry name" value="Ribonuclease toxin, BrnT, of type II toxin-antitoxin system"/>
    <property type="match status" value="1"/>
</dbReference>
<dbReference type="EMBL" id="CADIKM010000166">
    <property type="protein sequence ID" value="CAB3809262.1"/>
    <property type="molecule type" value="Genomic_DNA"/>
</dbReference>
<keyword evidence="2" id="KW-1185">Reference proteome</keyword>
<organism evidence="1 2">
    <name type="scientific">Pararobbsia alpina</name>
    <dbReference type="NCBI Taxonomy" id="621374"/>
    <lineage>
        <taxon>Bacteria</taxon>
        <taxon>Pseudomonadati</taxon>
        <taxon>Pseudomonadota</taxon>
        <taxon>Betaproteobacteria</taxon>
        <taxon>Burkholderiales</taxon>
        <taxon>Burkholderiaceae</taxon>
        <taxon>Pararobbsia</taxon>
    </lineage>
</organism>
<dbReference type="InterPro" id="IPR007460">
    <property type="entry name" value="BrnT_toxin"/>
</dbReference>
<dbReference type="RefSeq" id="WP_175108550.1">
    <property type="nucleotide sequence ID" value="NZ_CADIKM010000166.1"/>
</dbReference>
<accession>A0A6S7C3N0</accession>
<dbReference type="AlphaFoldDB" id="A0A6S7C3N0"/>
<dbReference type="InterPro" id="IPR038573">
    <property type="entry name" value="BrnT_sf"/>
</dbReference>
<evidence type="ECO:0008006" key="3">
    <source>
        <dbReference type="Google" id="ProtNLM"/>
    </source>
</evidence>
<name>A0A6S7C3N0_9BURK</name>
<evidence type="ECO:0000313" key="2">
    <source>
        <dbReference type="Proteomes" id="UP000494115"/>
    </source>
</evidence>
<evidence type="ECO:0000313" key="1">
    <source>
        <dbReference type="EMBL" id="CAB3809262.1"/>
    </source>
</evidence>
<reference evidence="1 2" key="1">
    <citation type="submission" date="2020-04" db="EMBL/GenBank/DDBJ databases">
        <authorList>
            <person name="De Canck E."/>
        </authorList>
    </citation>
    <scope>NUCLEOTIDE SEQUENCE [LARGE SCALE GENOMIC DNA]</scope>
    <source>
        <strain evidence="1 2">LMG 28138</strain>
    </source>
</reference>
<protein>
    <recommendedName>
        <fullName evidence="3">BrnT family toxin</fullName>
    </recommendedName>
</protein>
<sequence length="89" mass="10342">MDITFDSAKDEGDKNKRGVTLELASKIDWPEVLWQPDTRKDCGELREVGYTVIDGRLYCVVFPQRGDVMHVISLRKANPREVRHYAQYD</sequence>